<organism evidence="9">
    <name type="scientific">Candidatus Kentrum sp. MB</name>
    <dbReference type="NCBI Taxonomy" id="2138164"/>
    <lineage>
        <taxon>Bacteria</taxon>
        <taxon>Pseudomonadati</taxon>
        <taxon>Pseudomonadota</taxon>
        <taxon>Gammaproteobacteria</taxon>
        <taxon>Candidatus Kentrum</taxon>
    </lineage>
</organism>
<dbReference type="CDD" id="cd14485">
    <property type="entry name" value="mltA_like_LT_A"/>
    <property type="match status" value="1"/>
</dbReference>
<dbReference type="PANTHER" id="PTHR30124:SF0">
    <property type="entry name" value="MEMBRANE-BOUND LYTIC MUREIN TRANSGLYCOSYLASE A"/>
    <property type="match status" value="1"/>
</dbReference>
<evidence type="ECO:0000313" key="9">
    <source>
        <dbReference type="EMBL" id="VFK74515.1"/>
    </source>
</evidence>
<comment type="catalytic activity">
    <reaction evidence="1 4">
        <text>Exolytic cleavage of the (1-&gt;4)-beta-glycosidic linkage between N-acetylmuramic acid (MurNAc) and N-acetylglucosamine (GlcNAc) residues in peptidoglycan, from either the reducing or the non-reducing ends of the peptidoglycan chains, with concomitant formation of a 1,6-anhydrobond in the MurNAc residue.</text>
        <dbReference type="EC" id="4.2.2.n1"/>
    </reaction>
</comment>
<dbReference type="Pfam" id="PF06725">
    <property type="entry name" value="3D"/>
    <property type="match status" value="1"/>
</dbReference>
<dbReference type="SUPFAM" id="SSF50685">
    <property type="entry name" value="Barwin-like endoglucanases"/>
    <property type="match status" value="1"/>
</dbReference>
<dbReference type="InterPro" id="IPR010611">
    <property type="entry name" value="3D_dom"/>
</dbReference>
<keyword evidence="5" id="KW-0472">Membrane</keyword>
<reference evidence="9" key="1">
    <citation type="submission" date="2019-02" db="EMBL/GenBank/DDBJ databases">
        <authorList>
            <person name="Gruber-Vodicka R. H."/>
            <person name="Seah K. B. B."/>
        </authorList>
    </citation>
    <scope>NUCLEOTIDE SEQUENCE</scope>
    <source>
        <strain evidence="7">BECK_BZ197</strain>
        <strain evidence="9">BECK_BZ198</strain>
        <strain evidence="8">BECK_BZ199</strain>
    </source>
</reference>
<evidence type="ECO:0000259" key="6">
    <source>
        <dbReference type="SMART" id="SM00925"/>
    </source>
</evidence>
<dbReference type="GO" id="GO:0071555">
    <property type="term" value="P:cell wall organization"/>
    <property type="evidence" value="ECO:0007669"/>
    <property type="project" value="UniProtKB-KW"/>
</dbReference>
<dbReference type="EMBL" id="CAADGH010000006">
    <property type="protein sequence ID" value="VFK74515.1"/>
    <property type="molecule type" value="Genomic_DNA"/>
</dbReference>
<dbReference type="InterPro" id="IPR026044">
    <property type="entry name" value="MltA"/>
</dbReference>
<comment type="function">
    <text evidence="4">Murein-degrading enzyme. May play a role in recycling of muropeptides during cell elongation and/or cell division.</text>
</comment>
<keyword evidence="5" id="KW-1133">Transmembrane helix</keyword>
<evidence type="ECO:0000256" key="5">
    <source>
        <dbReference type="SAM" id="Phobius"/>
    </source>
</evidence>
<dbReference type="GO" id="GO:0008933">
    <property type="term" value="F:peptidoglycan lytic transglycosylase activity"/>
    <property type="evidence" value="ECO:0007669"/>
    <property type="project" value="TreeGrafter"/>
</dbReference>
<dbReference type="GO" id="GO:0009253">
    <property type="term" value="P:peptidoglycan catabolic process"/>
    <property type="evidence" value="ECO:0007669"/>
    <property type="project" value="TreeGrafter"/>
</dbReference>
<evidence type="ECO:0000256" key="1">
    <source>
        <dbReference type="ARBA" id="ARBA00001420"/>
    </source>
</evidence>
<evidence type="ECO:0000256" key="2">
    <source>
        <dbReference type="ARBA" id="ARBA00023239"/>
    </source>
</evidence>
<dbReference type="AlphaFoldDB" id="A0A451B8C0"/>
<dbReference type="InterPro" id="IPR036908">
    <property type="entry name" value="RlpA-like_sf"/>
</dbReference>
<dbReference type="PANTHER" id="PTHR30124">
    <property type="entry name" value="MEMBRANE-BOUND LYTIC MUREIN TRANSGLYCOSYLASE A"/>
    <property type="match status" value="1"/>
</dbReference>
<dbReference type="CDD" id="cd14668">
    <property type="entry name" value="mlta_B"/>
    <property type="match status" value="1"/>
</dbReference>
<evidence type="ECO:0000256" key="3">
    <source>
        <dbReference type="ARBA" id="ARBA00023316"/>
    </source>
</evidence>
<accession>A0A451B8C0</accession>
<evidence type="ECO:0000313" key="8">
    <source>
        <dbReference type="EMBL" id="VFK26641.1"/>
    </source>
</evidence>
<evidence type="ECO:0000313" key="7">
    <source>
        <dbReference type="EMBL" id="VFK23054.1"/>
    </source>
</evidence>
<dbReference type="GO" id="GO:0009254">
    <property type="term" value="P:peptidoglycan turnover"/>
    <property type="evidence" value="ECO:0007669"/>
    <property type="project" value="UniProtKB-UniRule"/>
</dbReference>
<keyword evidence="3 4" id="KW-0961">Cell wall biogenesis/degradation</keyword>
<dbReference type="Gene3D" id="2.40.240.50">
    <property type="entry name" value="Barwin-like endoglucanases"/>
    <property type="match status" value="1"/>
</dbReference>
<feature type="transmembrane region" description="Helical" evidence="5">
    <location>
        <begin position="64"/>
        <end position="85"/>
    </location>
</feature>
<dbReference type="Gene3D" id="2.40.40.10">
    <property type="entry name" value="RlpA-like domain"/>
    <property type="match status" value="1"/>
</dbReference>
<dbReference type="Pfam" id="PF03562">
    <property type="entry name" value="MltA"/>
    <property type="match status" value="1"/>
</dbReference>
<keyword evidence="5" id="KW-0812">Transmembrane</keyword>
<proteinExistence type="predicted"/>
<dbReference type="GO" id="GO:0004553">
    <property type="term" value="F:hydrolase activity, hydrolyzing O-glycosyl compounds"/>
    <property type="evidence" value="ECO:0007669"/>
    <property type="project" value="InterPro"/>
</dbReference>
<dbReference type="EMBL" id="CAADFO010000003">
    <property type="protein sequence ID" value="VFK23054.1"/>
    <property type="molecule type" value="Genomic_DNA"/>
</dbReference>
<dbReference type="GO" id="GO:0019867">
    <property type="term" value="C:outer membrane"/>
    <property type="evidence" value="ECO:0007669"/>
    <property type="project" value="InterPro"/>
</dbReference>
<dbReference type="EMBL" id="CAADFQ010000001">
    <property type="protein sequence ID" value="VFK26641.1"/>
    <property type="molecule type" value="Genomic_DNA"/>
</dbReference>
<gene>
    <name evidence="7" type="ORF">BECKMB1821G_GA0114241_100387</name>
    <name evidence="9" type="ORF">BECKMB1821H_GA0114242_10062</name>
    <name evidence="8" type="ORF">BECKMB1821I_GA0114274_100173</name>
</gene>
<dbReference type="EC" id="4.2.2.n1" evidence="4"/>
<dbReference type="PIRSF" id="PIRSF019422">
    <property type="entry name" value="MltA"/>
    <property type="match status" value="1"/>
</dbReference>
<dbReference type="SMART" id="SM00925">
    <property type="entry name" value="MltA"/>
    <property type="match status" value="1"/>
</dbReference>
<name>A0A451B8C0_9GAMM</name>
<protein>
    <recommendedName>
        <fullName evidence="4">Membrane-bound lytic murein transglycosylase A</fullName>
        <ecNumber evidence="4">4.2.2.n1</ecNumber>
    </recommendedName>
    <alternativeName>
        <fullName evidence="4">Murein hydrolase A</fullName>
    </alternativeName>
</protein>
<keyword evidence="2 4" id="KW-0456">Lyase</keyword>
<evidence type="ECO:0000256" key="4">
    <source>
        <dbReference type="PIRNR" id="PIRNR019422"/>
    </source>
</evidence>
<feature type="domain" description="Lytic transglycosylase MltA" evidence="6">
    <location>
        <begin position="202"/>
        <end position="359"/>
    </location>
</feature>
<dbReference type="InterPro" id="IPR005300">
    <property type="entry name" value="MltA_B"/>
</dbReference>
<sequence>MVTCTFIVIIYPSTKYINQTTRVGDILKSKVYIKTSLISDLMACPNNDSPSNDRQMTKNHRRPVRHGSIIFGVAAALFIVGFLTACVRPPPSLPETLVLQHVTFEELPGWEDDRHAAIVPAFLKSCQKIIKRSPEQDFGAKTEMGKIHDWITLCRDADRLSPDDDGEARRFWEDRFIPYAVGFGNEKDIQWEGLFTGYYEPELQGSLGPDARFTYPIFAKPDDLITVDLGRFRKKLRNQRIAGRVHKGRLVPYYDRAEIETGALDGRGLELLWVDAPVDAFFLHIQGSGRVRLPDGSYIRLGYAGTNGRPYTTIGRELVASGEMTLEEVSMPAIRRWIADNPAAGVALMRKNQSYIFFRIGESDGPIGAQGVVLTPRRSLAVDTNHFSLGMPLWLVTTDPGTEPSQPLRRLVVAQDTGGAIRGAVRGDLFWGYGDQAADKAGIMKEQGRYYILLPRAARPS</sequence>